<comment type="caution">
    <text evidence="2">The sequence shown here is derived from an EMBL/GenBank/DDBJ whole genome shotgun (WGS) entry which is preliminary data.</text>
</comment>
<keyword evidence="1" id="KW-0732">Signal</keyword>
<dbReference type="EMBL" id="CAJPDT010000019">
    <property type="protein sequence ID" value="CAF9917983.1"/>
    <property type="molecule type" value="Genomic_DNA"/>
</dbReference>
<evidence type="ECO:0000313" key="3">
    <source>
        <dbReference type="Proteomes" id="UP000664534"/>
    </source>
</evidence>
<dbReference type="AlphaFoldDB" id="A0A8H3F9J2"/>
<name>A0A8H3F9J2_9LECA</name>
<evidence type="ECO:0000256" key="1">
    <source>
        <dbReference type="SAM" id="SignalP"/>
    </source>
</evidence>
<gene>
    <name evidence="2" type="ORF">IMSHALPRED_003805</name>
</gene>
<keyword evidence="3" id="KW-1185">Reference proteome</keyword>
<proteinExistence type="predicted"/>
<reference evidence="2" key="1">
    <citation type="submission" date="2021-03" db="EMBL/GenBank/DDBJ databases">
        <authorList>
            <person name="Tagirdzhanova G."/>
        </authorList>
    </citation>
    <scope>NUCLEOTIDE SEQUENCE</scope>
</reference>
<feature type="chain" id="PRO_5034536969" evidence="1">
    <location>
        <begin position="26"/>
        <end position="358"/>
    </location>
</feature>
<evidence type="ECO:0000313" key="2">
    <source>
        <dbReference type="EMBL" id="CAF9917983.1"/>
    </source>
</evidence>
<feature type="signal peptide" evidence="1">
    <location>
        <begin position="1"/>
        <end position="25"/>
    </location>
</feature>
<accession>A0A8H3F9J2</accession>
<dbReference type="Proteomes" id="UP000664534">
    <property type="component" value="Unassembled WGS sequence"/>
</dbReference>
<protein>
    <submittedName>
        <fullName evidence="2">Uncharacterized protein</fullName>
    </submittedName>
</protein>
<dbReference type="OrthoDB" id="5357726at2759"/>
<organism evidence="2 3">
    <name type="scientific">Imshaugia aleurites</name>
    <dbReference type="NCBI Taxonomy" id="172621"/>
    <lineage>
        <taxon>Eukaryota</taxon>
        <taxon>Fungi</taxon>
        <taxon>Dikarya</taxon>
        <taxon>Ascomycota</taxon>
        <taxon>Pezizomycotina</taxon>
        <taxon>Lecanoromycetes</taxon>
        <taxon>OSLEUM clade</taxon>
        <taxon>Lecanoromycetidae</taxon>
        <taxon>Lecanorales</taxon>
        <taxon>Lecanorineae</taxon>
        <taxon>Parmeliaceae</taxon>
        <taxon>Imshaugia</taxon>
    </lineage>
</organism>
<sequence>MKPSLAVRSQASVFLTLSLVQFTLSHYSHPAAGIHPSEHENLPSRAAIERFHEHHELGDLNEFDEPENHTRLEKRGAMRIGYRTNSENADLIHMYQDMLYLVGYVYNNWAGVDPDIFDVYFHPAHVTKVQQVAYTVLRMAQPGGITDMPRNLQAFRPTDLSEIVLLREHGVPPILAQSFGVGRRGLDPKIAIYDFGWQVLRNRRFLSDFPADCSKIGGKVDFRFQFLGGLLFHEVLHFNNVGQLAWGTTLSADEVIDDQAGNFCGATKAYGPYQARDLRLGDYGKALINNENYVWFFLHAYWSEKITVYRTLFSGHPQNLLQAEPGVETENEGRVKLKAEAARARALGSGIMAHQTCQ</sequence>